<comment type="caution">
    <text evidence="7">The sequence shown here is derived from an EMBL/GenBank/DDBJ whole genome shotgun (WGS) entry which is preliminary data.</text>
</comment>
<evidence type="ECO:0000313" key="8">
    <source>
        <dbReference type="Proteomes" id="UP000027238"/>
    </source>
</evidence>
<dbReference type="GO" id="GO:0047837">
    <property type="term" value="F:D-xylose 1-dehydrogenase (NADP+) activity"/>
    <property type="evidence" value="ECO:0007669"/>
    <property type="project" value="UniProtKB-EC"/>
</dbReference>
<dbReference type="Gene3D" id="3.40.50.720">
    <property type="entry name" value="NAD(P)-binding Rossmann-like Domain"/>
    <property type="match status" value="1"/>
</dbReference>
<accession>A0A066XS61</accession>
<dbReference type="SUPFAM" id="SSF51735">
    <property type="entry name" value="NAD(P)-binding Rossmann-fold domains"/>
    <property type="match status" value="1"/>
</dbReference>
<dbReference type="EMBL" id="JMSE01000145">
    <property type="protein sequence ID" value="KDN71667.1"/>
    <property type="molecule type" value="Genomic_DNA"/>
</dbReference>
<evidence type="ECO:0000313" key="7">
    <source>
        <dbReference type="EMBL" id="KDN71667.1"/>
    </source>
</evidence>
<proteinExistence type="inferred from homology"/>
<sequence length="101" mass="11309">MLYGSYAELVRDPNVNNIYVVTPHSHHFQNAMLALDAGKHVLCEKSLTVTAEKTRVLVETLCLYTMVVSVPVKKTLPWTLVCFKITLSSCVTFGNLRKPDV</sequence>
<name>A0A066XS61_COLSU</name>
<feature type="domain" description="Gfo/Idh/MocA-like oxidoreductase N-terminal" evidence="6">
    <location>
        <begin position="3"/>
        <end position="61"/>
    </location>
</feature>
<comment type="catalytic activity">
    <reaction evidence="5">
        <text>D-xylose + NADP(+) = D-xylono-1,5-lactone + NADPH + H(+)</text>
        <dbReference type="Rhea" id="RHEA:22000"/>
        <dbReference type="ChEBI" id="CHEBI:15378"/>
        <dbReference type="ChEBI" id="CHEBI:15867"/>
        <dbReference type="ChEBI" id="CHEBI:53455"/>
        <dbReference type="ChEBI" id="CHEBI:57783"/>
        <dbReference type="ChEBI" id="CHEBI:58349"/>
        <dbReference type="EC" id="1.1.1.179"/>
    </reaction>
</comment>
<keyword evidence="2" id="KW-0560">Oxidoreductase</keyword>
<protein>
    <recommendedName>
        <fullName evidence="3">D-xylose 1-dehydrogenase (NADP(+), D-xylono-1,5-lactone-forming)</fullName>
        <ecNumber evidence="3">1.1.1.179</ecNumber>
    </recommendedName>
    <alternativeName>
        <fullName evidence="4">D-xylose-NADP dehydrogenase</fullName>
    </alternativeName>
</protein>
<gene>
    <name evidence="7" type="ORF">CSUB01_01661</name>
</gene>
<organism evidence="7 8">
    <name type="scientific">Colletotrichum sublineola</name>
    <name type="common">Sorghum anthracnose fungus</name>
    <dbReference type="NCBI Taxonomy" id="1173701"/>
    <lineage>
        <taxon>Eukaryota</taxon>
        <taxon>Fungi</taxon>
        <taxon>Dikarya</taxon>
        <taxon>Ascomycota</taxon>
        <taxon>Pezizomycotina</taxon>
        <taxon>Sordariomycetes</taxon>
        <taxon>Hypocreomycetidae</taxon>
        <taxon>Glomerellales</taxon>
        <taxon>Glomerellaceae</taxon>
        <taxon>Colletotrichum</taxon>
        <taxon>Colletotrichum graminicola species complex</taxon>
    </lineage>
</organism>
<reference evidence="8" key="1">
    <citation type="journal article" date="2014" name="Genome Announc.">
        <title>Draft genome sequence of Colletotrichum sublineola, a destructive pathogen of cultivated sorghum.</title>
        <authorList>
            <person name="Baroncelli R."/>
            <person name="Sanz-Martin J.M."/>
            <person name="Rech G.E."/>
            <person name="Sukno S.A."/>
            <person name="Thon M.R."/>
        </authorList>
    </citation>
    <scope>NUCLEOTIDE SEQUENCE [LARGE SCALE GENOMIC DNA]</scope>
    <source>
        <strain evidence="8">TX430BB</strain>
    </source>
</reference>
<evidence type="ECO:0000256" key="5">
    <source>
        <dbReference type="ARBA" id="ARBA00049233"/>
    </source>
</evidence>
<dbReference type="GO" id="GO:0000166">
    <property type="term" value="F:nucleotide binding"/>
    <property type="evidence" value="ECO:0007669"/>
    <property type="project" value="InterPro"/>
</dbReference>
<evidence type="ECO:0000259" key="6">
    <source>
        <dbReference type="Pfam" id="PF01408"/>
    </source>
</evidence>
<evidence type="ECO:0000256" key="3">
    <source>
        <dbReference type="ARBA" id="ARBA00038984"/>
    </source>
</evidence>
<dbReference type="Pfam" id="PF01408">
    <property type="entry name" value="GFO_IDH_MocA"/>
    <property type="match status" value="1"/>
</dbReference>
<dbReference type="PANTHER" id="PTHR22604">
    <property type="entry name" value="OXIDOREDUCTASES"/>
    <property type="match status" value="1"/>
</dbReference>
<dbReference type="AlphaFoldDB" id="A0A066XS61"/>
<dbReference type="PANTHER" id="PTHR22604:SF115">
    <property type="entry name" value="DIHYDRODIOL DEHYDROGENASE, PUTATIVE (AFU_ORTHOLOGUE AFUA_1G07520)-RELATED"/>
    <property type="match status" value="1"/>
</dbReference>
<keyword evidence="8" id="KW-1185">Reference proteome</keyword>
<dbReference type="EC" id="1.1.1.179" evidence="3"/>
<dbReference type="InterPro" id="IPR036291">
    <property type="entry name" value="NAD(P)-bd_dom_sf"/>
</dbReference>
<dbReference type="InterPro" id="IPR000683">
    <property type="entry name" value="Gfo/Idh/MocA-like_OxRdtase_N"/>
</dbReference>
<dbReference type="HOGENOM" id="CLU_2291536_0_0_1"/>
<dbReference type="STRING" id="1173701.A0A066XS61"/>
<dbReference type="Proteomes" id="UP000027238">
    <property type="component" value="Unassembled WGS sequence"/>
</dbReference>
<comment type="similarity">
    <text evidence="1">Belongs to the Gfo/Idh/MocA family.</text>
</comment>
<evidence type="ECO:0000256" key="4">
    <source>
        <dbReference type="ARBA" id="ARBA00042988"/>
    </source>
</evidence>
<evidence type="ECO:0000256" key="1">
    <source>
        <dbReference type="ARBA" id="ARBA00010928"/>
    </source>
</evidence>
<dbReference type="InterPro" id="IPR050984">
    <property type="entry name" value="Gfo/Idh/MocA_domain"/>
</dbReference>
<evidence type="ECO:0000256" key="2">
    <source>
        <dbReference type="ARBA" id="ARBA00023002"/>
    </source>
</evidence>
<dbReference type="OrthoDB" id="2129491at2759"/>